<feature type="region of interest" description="Disordered" evidence="1">
    <location>
        <begin position="89"/>
        <end position="130"/>
    </location>
</feature>
<sequence length="295" mass="31659">MHATASKAVQATCDHAPLPSSAQAADPTRSTAAIPPHANAGARQGLADTRIDRGIAALYDTLAAALLRTPDAPIAADVYQAAELLGRPFPHGGGEAPGESGEEKPIERESLGRHARRPEPSAPPADQPTDLTWLEQRFYDRFLVPTTGVFIPLAEGCVTGAETAGAHGRIAWGPREGRLTAHVRTLYDQAGFQPASLTHSLAPSAMRDDFLGCELAFLAFLRHPGASEGTARGDQDARDRFAHAFLRRHGAWFDRAADLMEAQDDDFYARVVRLAALVARADLQLLDERITPPTP</sequence>
<evidence type="ECO:0000256" key="1">
    <source>
        <dbReference type="SAM" id="MobiDB-lite"/>
    </source>
</evidence>
<dbReference type="KEGG" id="bwa:HLV38_05890"/>
<dbReference type="RefSeq" id="WP_173165039.1">
    <property type="nucleotide sequence ID" value="NZ_CP053716.1"/>
</dbReference>
<feature type="compositionally biased region" description="Basic and acidic residues" evidence="1">
    <location>
        <begin position="101"/>
        <end position="112"/>
    </location>
</feature>
<dbReference type="Gene3D" id="1.10.3480.10">
    <property type="entry name" value="TorD-like"/>
    <property type="match status" value="1"/>
</dbReference>
<protein>
    <recommendedName>
        <fullName evidence="4">Chaperone TorD involved in molybdoenzyme TorA maturation</fullName>
    </recommendedName>
</protein>
<organism evidence="2 3">
    <name type="scientific">Berryella wangjianweii</name>
    <dbReference type="NCBI Taxonomy" id="2734634"/>
    <lineage>
        <taxon>Bacteria</taxon>
        <taxon>Bacillati</taxon>
        <taxon>Actinomycetota</taxon>
        <taxon>Coriobacteriia</taxon>
        <taxon>Eggerthellales</taxon>
        <taxon>Eggerthellaceae</taxon>
        <taxon>Berryella</taxon>
    </lineage>
</organism>
<evidence type="ECO:0000313" key="2">
    <source>
        <dbReference type="EMBL" id="QKF07692.1"/>
    </source>
</evidence>
<evidence type="ECO:0000313" key="3">
    <source>
        <dbReference type="Proteomes" id="UP000503297"/>
    </source>
</evidence>
<feature type="compositionally biased region" description="Polar residues" evidence="1">
    <location>
        <begin position="20"/>
        <end position="31"/>
    </location>
</feature>
<dbReference type="AlphaFoldDB" id="A0A6M8JA36"/>
<reference evidence="3" key="1">
    <citation type="submission" date="2020-05" db="EMBL/GenBank/DDBJ databases">
        <title>Novel species in genus Nocardioides.</title>
        <authorList>
            <person name="Zhang G."/>
        </authorList>
    </citation>
    <scope>NUCLEOTIDE SEQUENCE [LARGE SCALE GENOMIC DNA]</scope>
    <source>
        <strain evidence="3">zg-1050</strain>
    </source>
</reference>
<dbReference type="SUPFAM" id="SSF89155">
    <property type="entry name" value="TorD-like"/>
    <property type="match status" value="1"/>
</dbReference>
<dbReference type="EMBL" id="CP053716">
    <property type="protein sequence ID" value="QKF07692.1"/>
    <property type="molecule type" value="Genomic_DNA"/>
</dbReference>
<feature type="region of interest" description="Disordered" evidence="1">
    <location>
        <begin position="1"/>
        <end position="45"/>
    </location>
</feature>
<evidence type="ECO:0008006" key="4">
    <source>
        <dbReference type="Google" id="ProtNLM"/>
    </source>
</evidence>
<proteinExistence type="predicted"/>
<dbReference type="InterPro" id="IPR036411">
    <property type="entry name" value="TorD-like_sf"/>
</dbReference>
<gene>
    <name evidence="2" type="ORF">HLV38_05890</name>
</gene>
<dbReference type="Proteomes" id="UP000503297">
    <property type="component" value="Chromosome"/>
</dbReference>
<name>A0A6M8JA36_9ACTN</name>
<accession>A0A6M8JA36</accession>
<keyword evidence="3" id="KW-1185">Reference proteome</keyword>